<proteinExistence type="predicted"/>
<comment type="subcellular location">
    <subcellularLocation>
        <location evidence="1">Membrane</location>
        <topology evidence="1">Multi-pass membrane protein</topology>
    </subcellularLocation>
</comment>
<dbReference type="GO" id="GO:0017004">
    <property type="term" value="P:cytochrome complex assembly"/>
    <property type="evidence" value="ECO:0007669"/>
    <property type="project" value="UniProtKB-KW"/>
</dbReference>
<dbReference type="PANTHER" id="PTHR30071">
    <property type="entry name" value="HEME EXPORTER PROTEIN C"/>
    <property type="match status" value="1"/>
</dbReference>
<dbReference type="NCBIfam" id="TIGR03144">
    <property type="entry name" value="cytochr_II_ccsB"/>
    <property type="match status" value="1"/>
</dbReference>
<keyword evidence="2 6" id="KW-0812">Transmembrane</keyword>
<evidence type="ECO:0000259" key="7">
    <source>
        <dbReference type="Pfam" id="PF01578"/>
    </source>
</evidence>
<gene>
    <name evidence="8" type="primary">ccsB</name>
    <name evidence="8" type="ORF">GQF02_03225</name>
</gene>
<dbReference type="EMBL" id="WSSB01000002">
    <property type="protein sequence ID" value="MXR35986.1"/>
    <property type="molecule type" value="Genomic_DNA"/>
</dbReference>
<feature type="transmembrane region" description="Helical" evidence="6">
    <location>
        <begin position="290"/>
        <end position="310"/>
    </location>
</feature>
<dbReference type="InterPro" id="IPR017562">
    <property type="entry name" value="Cyt_c_biogenesis_CcsA"/>
</dbReference>
<evidence type="ECO:0000313" key="9">
    <source>
        <dbReference type="Proteomes" id="UP000467214"/>
    </source>
</evidence>
<protein>
    <submittedName>
        <fullName evidence="8">C-type cytochrome biogenesis protein CcsB</fullName>
    </submittedName>
</protein>
<feature type="transmembrane region" description="Helical" evidence="6">
    <location>
        <begin position="109"/>
        <end position="128"/>
    </location>
</feature>
<dbReference type="GO" id="GO:0020037">
    <property type="term" value="F:heme binding"/>
    <property type="evidence" value="ECO:0007669"/>
    <property type="project" value="InterPro"/>
</dbReference>
<reference evidence="8 9" key="1">
    <citation type="submission" date="2019-12" db="EMBL/GenBank/DDBJ databases">
        <title>Neisseriaceae gen. nov. sp. Genome sequencing and assembly.</title>
        <authorList>
            <person name="Liu Z."/>
            <person name="Li A."/>
        </authorList>
    </citation>
    <scope>NUCLEOTIDE SEQUENCE [LARGE SCALE GENOMIC DNA]</scope>
    <source>
        <strain evidence="8 9">B2N2-7</strain>
    </source>
</reference>
<feature type="transmembrane region" description="Helical" evidence="6">
    <location>
        <begin position="170"/>
        <end position="192"/>
    </location>
</feature>
<evidence type="ECO:0000256" key="2">
    <source>
        <dbReference type="ARBA" id="ARBA00022692"/>
    </source>
</evidence>
<dbReference type="Pfam" id="PF01578">
    <property type="entry name" value="Cytochrom_C_asm"/>
    <property type="match status" value="1"/>
</dbReference>
<dbReference type="InterPro" id="IPR002541">
    <property type="entry name" value="Cyt_c_assembly"/>
</dbReference>
<keyword evidence="5 6" id="KW-0472">Membrane</keyword>
<sequence length="381" mass="42919">MSSTYRLAAQPGFWRSLDLRDWAYALFVLVVCAGAFYQYDHFMDVYEEAILAGSALSLVALGWFWKPWRWYFPLSGVTSLLAIQVYEHDLARAQSAFLLKYMLSSQSSIMWMCTLFVLATGVYWAGLLTRSATLQRMGSGLTWAACVMGLAGLGTRWYESYLIGADVGHIPVSNLYEVFVLFCLVTALMYLYYEAKFAARQMGAFVLLIISAAVVFIVWYAFDRQAHEIQPLIPALQSWWMKIHVPANFVGYGAFAIAAMLGAAELMAMRGWLAGKLPPMEVMDEVMYKVIAVGFLFFTIATVLGAMWAADAWGGYWSWDPKETWALIVWLNYAAWLHMRLVKGWRGAPLAWWAVVGLFITTFAFIGVNMFLSGLHSYGGL</sequence>
<dbReference type="RefSeq" id="WP_124735000.1">
    <property type="nucleotide sequence ID" value="NZ_WSSB01000002.1"/>
</dbReference>
<evidence type="ECO:0000256" key="6">
    <source>
        <dbReference type="SAM" id="Phobius"/>
    </source>
</evidence>
<evidence type="ECO:0000313" key="8">
    <source>
        <dbReference type="EMBL" id="MXR35986.1"/>
    </source>
</evidence>
<feature type="transmembrane region" description="Helical" evidence="6">
    <location>
        <begin position="249"/>
        <end position="269"/>
    </location>
</feature>
<dbReference type="Proteomes" id="UP000467214">
    <property type="component" value="Unassembled WGS sequence"/>
</dbReference>
<dbReference type="PANTHER" id="PTHR30071:SF1">
    <property type="entry name" value="CYTOCHROME B_B6 PROTEIN-RELATED"/>
    <property type="match status" value="1"/>
</dbReference>
<evidence type="ECO:0000256" key="1">
    <source>
        <dbReference type="ARBA" id="ARBA00004141"/>
    </source>
</evidence>
<feature type="transmembrane region" description="Helical" evidence="6">
    <location>
        <begin position="351"/>
        <end position="372"/>
    </location>
</feature>
<name>A0A845BNW9_9NEIS</name>
<evidence type="ECO:0000256" key="3">
    <source>
        <dbReference type="ARBA" id="ARBA00022748"/>
    </source>
</evidence>
<accession>A0A845BNW9</accession>
<comment type="caution">
    <text evidence="8">The sequence shown here is derived from an EMBL/GenBank/DDBJ whole genome shotgun (WGS) entry which is preliminary data.</text>
</comment>
<feature type="transmembrane region" description="Helical" evidence="6">
    <location>
        <begin position="204"/>
        <end position="222"/>
    </location>
</feature>
<keyword evidence="3" id="KW-0201">Cytochrome c-type biogenesis</keyword>
<feature type="domain" description="Cytochrome c assembly protein" evidence="7">
    <location>
        <begin position="172"/>
        <end position="376"/>
    </location>
</feature>
<keyword evidence="9" id="KW-1185">Reference proteome</keyword>
<organism evidence="8 9">
    <name type="scientific">Craterilacuibacter sinensis</name>
    <dbReference type="NCBI Taxonomy" id="2686017"/>
    <lineage>
        <taxon>Bacteria</taxon>
        <taxon>Pseudomonadati</taxon>
        <taxon>Pseudomonadota</taxon>
        <taxon>Betaproteobacteria</taxon>
        <taxon>Neisseriales</taxon>
        <taxon>Neisseriaceae</taxon>
        <taxon>Craterilacuibacter</taxon>
    </lineage>
</organism>
<feature type="transmembrane region" description="Helical" evidence="6">
    <location>
        <begin position="322"/>
        <end position="339"/>
    </location>
</feature>
<keyword evidence="4 6" id="KW-1133">Transmembrane helix</keyword>
<dbReference type="InterPro" id="IPR045062">
    <property type="entry name" value="Cyt_c_biogenesis_CcsA/CcmC"/>
</dbReference>
<feature type="transmembrane region" description="Helical" evidence="6">
    <location>
        <begin position="140"/>
        <end position="158"/>
    </location>
</feature>
<evidence type="ECO:0000256" key="5">
    <source>
        <dbReference type="ARBA" id="ARBA00023136"/>
    </source>
</evidence>
<dbReference type="GO" id="GO:0005886">
    <property type="term" value="C:plasma membrane"/>
    <property type="evidence" value="ECO:0007669"/>
    <property type="project" value="TreeGrafter"/>
</dbReference>
<feature type="transmembrane region" description="Helical" evidence="6">
    <location>
        <begin position="22"/>
        <end position="39"/>
    </location>
</feature>
<dbReference type="AlphaFoldDB" id="A0A845BNW9"/>
<evidence type="ECO:0000256" key="4">
    <source>
        <dbReference type="ARBA" id="ARBA00022989"/>
    </source>
</evidence>
<feature type="transmembrane region" description="Helical" evidence="6">
    <location>
        <begin position="46"/>
        <end position="65"/>
    </location>
</feature>